<evidence type="ECO:0008006" key="4">
    <source>
        <dbReference type="Google" id="ProtNLM"/>
    </source>
</evidence>
<proteinExistence type="predicted"/>
<evidence type="ECO:0000256" key="1">
    <source>
        <dbReference type="SAM" id="SignalP"/>
    </source>
</evidence>
<organism evidence="2 3">
    <name type="scientific">Peribacillus butanolivorans</name>
    <dbReference type="NCBI Taxonomy" id="421767"/>
    <lineage>
        <taxon>Bacteria</taxon>
        <taxon>Bacillati</taxon>
        <taxon>Bacillota</taxon>
        <taxon>Bacilli</taxon>
        <taxon>Bacillales</taxon>
        <taxon>Bacillaceae</taxon>
        <taxon>Peribacillus</taxon>
    </lineage>
</organism>
<accession>A0ABN5N437</accession>
<feature type="chain" id="PRO_5047317026" description="Lipoprotein" evidence="1">
    <location>
        <begin position="25"/>
        <end position="216"/>
    </location>
</feature>
<gene>
    <name evidence="2" type="ORF">DTO10_15800</name>
</gene>
<protein>
    <recommendedName>
        <fullName evidence="4">Lipoprotein</fullName>
    </recommendedName>
</protein>
<dbReference type="PROSITE" id="PS51257">
    <property type="entry name" value="PROKAR_LIPOPROTEIN"/>
    <property type="match status" value="1"/>
</dbReference>
<evidence type="ECO:0000313" key="3">
    <source>
        <dbReference type="Proteomes" id="UP000260457"/>
    </source>
</evidence>
<name>A0ABN5N437_9BACI</name>
<keyword evidence="3" id="KW-1185">Reference proteome</keyword>
<keyword evidence="1" id="KW-0732">Signal</keyword>
<reference evidence="2 3" key="1">
    <citation type="submission" date="2018-07" db="EMBL/GenBank/DDBJ databases">
        <title>The molecular basis for the intramolecular migration of carboxyl group in the catabolism of para-hydroxybenzoate via gentisate.</title>
        <authorList>
            <person name="Zhao H."/>
            <person name="Xu Y."/>
            <person name="Lin S."/>
            <person name="Spain J.C."/>
            <person name="Zhou N.-Y."/>
        </authorList>
    </citation>
    <scope>NUCLEOTIDE SEQUENCE [LARGE SCALE GENOMIC DNA]</scope>
    <source>
        <strain evidence="2 3">PHB-7a</strain>
    </source>
</reference>
<dbReference type="Proteomes" id="UP000260457">
    <property type="component" value="Chromosome"/>
</dbReference>
<evidence type="ECO:0000313" key="2">
    <source>
        <dbReference type="EMBL" id="AXN39682.1"/>
    </source>
</evidence>
<dbReference type="EMBL" id="CP030926">
    <property type="protein sequence ID" value="AXN39682.1"/>
    <property type="molecule type" value="Genomic_DNA"/>
</dbReference>
<sequence length="216" mass="24595">MKIHYFVVLVLSLVLLLGCSSKQNNDNVAKAEVQDVLKEQSIKPNSSSEIILSNNNSKQTPTFKIHEKVKDEIMVYEIKGGYRKFGFFDKPLIMDKEIKLEWLFWTIDDKLPLGELELKAVQDESGKSITAKGEIVKKETPIKEMPKDYTPKPVSINKSIEEDIKINFKFPVSIASTSIKFSESGIWKLQLFLNDESIGNMNVYVAKKKGTKYILS</sequence>
<dbReference type="Gene3D" id="2.60.40.3830">
    <property type="match status" value="1"/>
</dbReference>
<feature type="signal peptide" evidence="1">
    <location>
        <begin position="1"/>
        <end position="24"/>
    </location>
</feature>